<keyword evidence="3" id="KW-1185">Reference proteome</keyword>
<feature type="transmembrane region" description="Helical" evidence="1">
    <location>
        <begin position="108"/>
        <end position="127"/>
    </location>
</feature>
<dbReference type="AlphaFoldDB" id="A7HLE6"/>
<accession>A7HLE6</accession>
<gene>
    <name evidence="2" type="ordered locus">Fnod_0877</name>
</gene>
<keyword evidence="1" id="KW-1133">Transmembrane helix</keyword>
<evidence type="ECO:0000256" key="1">
    <source>
        <dbReference type="SAM" id="Phobius"/>
    </source>
</evidence>
<reference evidence="2 3" key="1">
    <citation type="submission" date="2007-07" db="EMBL/GenBank/DDBJ databases">
        <title>Complete sequence of Fervidobacterium nodosum Rt17-B1.</title>
        <authorList>
            <consortium name="US DOE Joint Genome Institute"/>
            <person name="Copeland A."/>
            <person name="Lucas S."/>
            <person name="Lapidus A."/>
            <person name="Barry K."/>
            <person name="Glavina del Rio T."/>
            <person name="Dalin E."/>
            <person name="Tice H."/>
            <person name="Pitluck S."/>
            <person name="Saunders E."/>
            <person name="Brettin T."/>
            <person name="Bruce D."/>
            <person name="Detter J.C."/>
            <person name="Han C."/>
            <person name="Schmutz J."/>
            <person name="Larimer F."/>
            <person name="Land M."/>
            <person name="Hauser L."/>
            <person name="Kyrpides N."/>
            <person name="Mikhailova N."/>
            <person name="Nelson K."/>
            <person name="Gogarten J.P."/>
            <person name="Noll K."/>
            <person name="Richardson P."/>
        </authorList>
    </citation>
    <scope>NUCLEOTIDE SEQUENCE [LARGE SCALE GENOMIC DNA]</scope>
    <source>
        <strain evidence="3">ATCC 35602 / DSM 5306 / Rt17-B1</strain>
    </source>
</reference>
<proteinExistence type="predicted"/>
<reference evidence="2 3" key="2">
    <citation type="journal article" date="2009" name="Proc. Natl. Acad. Sci. U.S.A.">
        <title>On the chimeric nature, thermophilic origin, and phylogenetic placement of the Thermotogales.</title>
        <authorList>
            <person name="Zhaxybayeva O."/>
            <person name="Swithers K.S."/>
            <person name="Lapierre P."/>
            <person name="Fournier G.P."/>
            <person name="Bickhart D.M."/>
            <person name="DeBoy R.T."/>
            <person name="Nelson K.E."/>
            <person name="Nesbo C.L."/>
            <person name="Doolittle W.F."/>
            <person name="Gogarten J.P."/>
            <person name="Noll K.M."/>
        </authorList>
    </citation>
    <scope>NUCLEOTIDE SEQUENCE [LARGE SCALE GENOMIC DNA]</scope>
    <source>
        <strain evidence="3">ATCC 35602 / DSM 5306 / Rt17-B1</strain>
    </source>
</reference>
<name>A7HLE6_FERNB</name>
<dbReference type="KEGG" id="fno:Fnod_0877"/>
<protein>
    <submittedName>
        <fullName evidence="2">Uncharacterized protein</fullName>
    </submittedName>
</protein>
<dbReference type="EMBL" id="CP000771">
    <property type="protein sequence ID" value="ABS60729.1"/>
    <property type="molecule type" value="Genomic_DNA"/>
</dbReference>
<sequence length="137" mass="15499">MVKKQLSEKVLRGIREAIIVILMGFVISYGSFYRIFENFSVGFPPEILLAIFSFLLGFSFRLRDFLIISVISPVFSFFLLQVIVFAVFRNFQTFQILSTVVAKGSALFGLFSMLISISFGVLANVIFSKVNSIDTKR</sequence>
<feature type="transmembrane region" description="Helical" evidence="1">
    <location>
        <begin position="39"/>
        <end position="58"/>
    </location>
</feature>
<feature type="transmembrane region" description="Helical" evidence="1">
    <location>
        <begin position="12"/>
        <end position="33"/>
    </location>
</feature>
<evidence type="ECO:0000313" key="3">
    <source>
        <dbReference type="Proteomes" id="UP000002415"/>
    </source>
</evidence>
<dbReference type="STRING" id="381764.Fnod_0877"/>
<dbReference type="HOGENOM" id="CLU_2011835_0_0_0"/>
<dbReference type="RefSeq" id="WP_011994045.1">
    <property type="nucleotide sequence ID" value="NC_009718.1"/>
</dbReference>
<feature type="transmembrane region" description="Helical" evidence="1">
    <location>
        <begin position="65"/>
        <end position="88"/>
    </location>
</feature>
<evidence type="ECO:0000313" key="2">
    <source>
        <dbReference type="EMBL" id="ABS60729.1"/>
    </source>
</evidence>
<dbReference type="OrthoDB" id="46572at2"/>
<keyword evidence="1" id="KW-0812">Transmembrane</keyword>
<keyword evidence="1" id="KW-0472">Membrane</keyword>
<organism evidence="2 3">
    <name type="scientific">Fervidobacterium nodosum (strain ATCC 35602 / DSM 5306 / Rt17-B1)</name>
    <dbReference type="NCBI Taxonomy" id="381764"/>
    <lineage>
        <taxon>Bacteria</taxon>
        <taxon>Thermotogati</taxon>
        <taxon>Thermotogota</taxon>
        <taxon>Thermotogae</taxon>
        <taxon>Thermotogales</taxon>
        <taxon>Fervidobacteriaceae</taxon>
        <taxon>Fervidobacterium</taxon>
    </lineage>
</organism>
<dbReference type="Proteomes" id="UP000002415">
    <property type="component" value="Chromosome"/>
</dbReference>